<protein>
    <submittedName>
        <fullName evidence="2">Basic proline-rich protein</fullName>
    </submittedName>
</protein>
<name>W7J3Q8_9PSEU</name>
<proteinExistence type="predicted"/>
<feature type="compositionally biased region" description="Basic residues" evidence="1">
    <location>
        <begin position="15"/>
        <end position="25"/>
    </location>
</feature>
<dbReference type="AlphaFoldDB" id="W7J3Q8"/>
<feature type="region of interest" description="Disordered" evidence="1">
    <location>
        <begin position="526"/>
        <end position="584"/>
    </location>
</feature>
<accession>W7J3Q8</accession>
<feature type="compositionally biased region" description="Basic residues" evidence="1">
    <location>
        <begin position="244"/>
        <end position="276"/>
    </location>
</feature>
<feature type="compositionally biased region" description="Basic and acidic residues" evidence="1">
    <location>
        <begin position="164"/>
        <end position="181"/>
    </location>
</feature>
<feature type="compositionally biased region" description="Basic residues" evidence="1">
    <location>
        <begin position="550"/>
        <end position="564"/>
    </location>
</feature>
<feature type="region of interest" description="Disordered" evidence="1">
    <location>
        <begin position="114"/>
        <end position="514"/>
    </location>
</feature>
<evidence type="ECO:0000256" key="1">
    <source>
        <dbReference type="SAM" id="MobiDB-lite"/>
    </source>
</evidence>
<feature type="compositionally biased region" description="Low complexity" evidence="1">
    <location>
        <begin position="822"/>
        <end position="833"/>
    </location>
</feature>
<reference evidence="2 3" key="1">
    <citation type="journal article" date="2014" name="Genome Announc.">
        <title>Draft Genome Sequence of the Antitrypanosomally Active Sponge-Associated Bacterium Actinokineospora sp. Strain EG49.</title>
        <authorList>
            <person name="Harjes J."/>
            <person name="Ryu T."/>
            <person name="Abdelmohsen U.R."/>
            <person name="Moitinho-Silva L."/>
            <person name="Horn H."/>
            <person name="Ravasi T."/>
            <person name="Hentschel U."/>
        </authorList>
    </citation>
    <scope>NUCLEOTIDE SEQUENCE [LARGE SCALE GENOMIC DNA]</scope>
    <source>
        <strain evidence="2 3">EG49</strain>
    </source>
</reference>
<comment type="caution">
    <text evidence="2">The sequence shown here is derived from an EMBL/GenBank/DDBJ whole genome shotgun (WGS) entry which is preliminary data.</text>
</comment>
<keyword evidence="3" id="KW-1185">Reference proteome</keyword>
<feature type="region of interest" description="Disordered" evidence="1">
    <location>
        <begin position="700"/>
        <end position="899"/>
    </location>
</feature>
<feature type="compositionally biased region" description="Low complexity" evidence="1">
    <location>
        <begin position="711"/>
        <end position="733"/>
    </location>
</feature>
<feature type="compositionally biased region" description="Low complexity" evidence="1">
    <location>
        <begin position="757"/>
        <end position="782"/>
    </location>
</feature>
<feature type="compositionally biased region" description="Basic and acidic residues" evidence="1">
    <location>
        <begin position="190"/>
        <end position="217"/>
    </location>
</feature>
<feature type="region of interest" description="Disordered" evidence="1">
    <location>
        <begin position="613"/>
        <end position="648"/>
    </location>
</feature>
<sequence length="899" mass="98213">MAGGRRGRAPAAARRVARRRARHPRRVGDGGPGRAGGAGVLVRRGRAQLRDPVEKVRRGRRRVLHRAGEGVPGARRLGRRDRAGRRVHEVHDHRIAGRAGDLHRRHARDVVVHLRRVDGGHRPRATGDPGGRSATVPATAAEARAAGLQEGRPGDRQAGPGRGAPERRARRQHPEPADGRGRAQGLGLGQDHRLRDQRGGRRRDRPGLRRRAEERHPRGLGQRGPPRRRRRRARHGPGGDRGRDLHRRPGRGHRRPRRTQCPRRPHRRLQRGRRPGGRPGQGRPHPDGTVVEPRGGRRFRDRGLAGRPGAAAGGGRGAHQHGSSVRPTRGRPVDRTAHTAAPPCPSPIRSRHPDGQPLAGRRRRTPRPARDRGELARPDVEPVPGFRGQSVRTCARRRAGPRPAQPERRLPEHEPPGSGQRRAPWPQRVLAGPQQLSPGTARRRRSQGRCRSNTRQPSVVTALRRGESRAQPRRRLVAGAQQPPHRHRGRRARHRHRCTARGRQLVPERSAPRRWQLRPPELPHLAPRRWNSRHLGLGRARRPLAEHSAGARRRARPRPPRFHRSQQPARRGLGAPRGQPACARPRPVLRWGVRRRQRPRCARREPRRLHQIGGVHHTGHGHRRLRCDAERPRPRQRSPAVGVHARSAGRRWTRVRPTTGGRDSSGWRPPPVGWRQTAPAGRLLAGWRCTAAEAGAPVVTGQLPRTTPGGPASRNRTARTRTAPPRRSTPDAAWSAGRLRTAWAWTAGRSPPAGWSATPGSAAPGWAAPAGRAARARGAVPARRSEPDGQARRSPAPPERPGSAGAVPAGTRGRVGTEPHRQQAQPAPAAVRRPAARGHPRRQAAAGFPAGPGAGSAARPAVPATPLRGRTAPAGRAYPAGTCSAPRTSTAGAAHAPGG</sequence>
<feature type="compositionally biased region" description="Low complexity" evidence="1">
    <location>
        <begin position="843"/>
        <end position="864"/>
    </location>
</feature>
<organism evidence="2 3">
    <name type="scientific">Actinokineospora spheciospongiae</name>
    <dbReference type="NCBI Taxonomy" id="909613"/>
    <lineage>
        <taxon>Bacteria</taxon>
        <taxon>Bacillati</taxon>
        <taxon>Actinomycetota</taxon>
        <taxon>Actinomycetes</taxon>
        <taxon>Pseudonocardiales</taxon>
        <taxon>Pseudonocardiaceae</taxon>
        <taxon>Actinokineospora</taxon>
    </lineage>
</organism>
<evidence type="ECO:0000313" key="3">
    <source>
        <dbReference type="Proteomes" id="UP000019277"/>
    </source>
</evidence>
<feature type="compositionally biased region" description="Basic residues" evidence="1">
    <location>
        <begin position="484"/>
        <end position="500"/>
    </location>
</feature>
<feature type="compositionally biased region" description="Low complexity" evidence="1">
    <location>
        <begin position="134"/>
        <end position="146"/>
    </location>
</feature>
<evidence type="ECO:0000313" key="2">
    <source>
        <dbReference type="EMBL" id="EWC60774.1"/>
    </source>
</evidence>
<feature type="compositionally biased region" description="Basic and acidic residues" evidence="1">
    <location>
        <begin position="368"/>
        <end position="380"/>
    </location>
</feature>
<dbReference type="EMBL" id="AYXG01000145">
    <property type="protein sequence ID" value="EWC60774.1"/>
    <property type="molecule type" value="Genomic_DNA"/>
</dbReference>
<gene>
    <name evidence="2" type="ORF">UO65_3915</name>
</gene>
<dbReference type="Proteomes" id="UP000019277">
    <property type="component" value="Unassembled WGS sequence"/>
</dbReference>
<feature type="compositionally biased region" description="Basic and acidic residues" evidence="1">
    <location>
        <begin position="405"/>
        <end position="415"/>
    </location>
</feature>
<feature type="region of interest" description="Disordered" evidence="1">
    <location>
        <begin position="1"/>
        <end position="58"/>
    </location>
</feature>
<dbReference type="STRING" id="909613.UO65_3915"/>
<feature type="compositionally biased region" description="Basic residues" evidence="1">
    <location>
        <begin position="225"/>
        <end position="235"/>
    </location>
</feature>
<feature type="compositionally biased region" description="Gly residues" evidence="1">
    <location>
        <begin position="29"/>
        <end position="39"/>
    </location>
</feature>